<dbReference type="EMBL" id="JACHMB010000001">
    <property type="protein sequence ID" value="MBB5779056.1"/>
    <property type="molecule type" value="Genomic_DNA"/>
</dbReference>
<dbReference type="Pfam" id="PF20229">
    <property type="entry name" value="ChrB_N"/>
    <property type="match status" value="1"/>
</dbReference>
<dbReference type="InterPro" id="IPR046858">
    <property type="entry name" value="ChrB_N"/>
</dbReference>
<dbReference type="Proteomes" id="UP000579153">
    <property type="component" value="Unassembled WGS sequence"/>
</dbReference>
<gene>
    <name evidence="2" type="ORF">HD596_005812</name>
</gene>
<evidence type="ECO:0000259" key="1">
    <source>
        <dbReference type="Pfam" id="PF20229"/>
    </source>
</evidence>
<evidence type="ECO:0000313" key="2">
    <source>
        <dbReference type="EMBL" id="MBB5779056.1"/>
    </source>
</evidence>
<accession>A0A7W9G8D6</accession>
<keyword evidence="3" id="KW-1185">Reference proteome</keyword>
<protein>
    <recommendedName>
        <fullName evidence="1">ChrB N-terminal domain-containing protein</fullName>
    </recommendedName>
</protein>
<feature type="domain" description="ChrB N-terminal" evidence="1">
    <location>
        <begin position="38"/>
        <end position="193"/>
    </location>
</feature>
<evidence type="ECO:0000313" key="3">
    <source>
        <dbReference type="Proteomes" id="UP000579153"/>
    </source>
</evidence>
<comment type="caution">
    <text evidence="2">The sequence shown here is derived from an EMBL/GenBank/DDBJ whole genome shotgun (WGS) entry which is preliminary data.</text>
</comment>
<dbReference type="AlphaFoldDB" id="A0A7W9G8D6"/>
<name>A0A7W9G8D6_9ACTN</name>
<dbReference type="RefSeq" id="WP_313044901.1">
    <property type="nucleotide sequence ID" value="NZ_JACHMB010000001.1"/>
</dbReference>
<sequence>MPGTEEAKGGEPQAVEPAKAVTWLMLIYRVPSEPTRLRAAVWRKLRNLGAVYLQNSAAAAPRTPQSERALRALRSEIVESMAGQAFLVSTSSVIGESDLVALYNAARDDEYEEILDKCADFHKEVEKEVLAKHFTYSELEENEEDLTKLRGWFEKVKARDVLGAARRKEVVEALDDCARTLEEFASSVYEAEDSAIFQHGAG</sequence>
<organism evidence="2 3">
    <name type="scientific">Nonomuraea jabiensis</name>
    <dbReference type="NCBI Taxonomy" id="882448"/>
    <lineage>
        <taxon>Bacteria</taxon>
        <taxon>Bacillati</taxon>
        <taxon>Actinomycetota</taxon>
        <taxon>Actinomycetes</taxon>
        <taxon>Streptosporangiales</taxon>
        <taxon>Streptosporangiaceae</taxon>
        <taxon>Nonomuraea</taxon>
    </lineage>
</organism>
<reference evidence="2 3" key="1">
    <citation type="submission" date="2020-08" db="EMBL/GenBank/DDBJ databases">
        <title>Sequencing the genomes of 1000 actinobacteria strains.</title>
        <authorList>
            <person name="Klenk H.-P."/>
        </authorList>
    </citation>
    <scope>NUCLEOTIDE SEQUENCE [LARGE SCALE GENOMIC DNA]</scope>
    <source>
        <strain evidence="2 3">DSM 45507</strain>
    </source>
</reference>
<proteinExistence type="predicted"/>